<dbReference type="Pfam" id="PF00589">
    <property type="entry name" value="Phage_integrase"/>
    <property type="match status" value="1"/>
</dbReference>
<protein>
    <recommendedName>
        <fullName evidence="9">Tyrosine recombinase XerC</fullName>
    </recommendedName>
</protein>
<evidence type="ECO:0000313" key="12">
    <source>
        <dbReference type="EMBL" id="PJI94428.1"/>
    </source>
</evidence>
<dbReference type="GO" id="GO:0007059">
    <property type="term" value="P:chromosome segregation"/>
    <property type="evidence" value="ECO:0007669"/>
    <property type="project" value="UniProtKB-UniRule"/>
</dbReference>
<dbReference type="InterPro" id="IPR010998">
    <property type="entry name" value="Integrase_recombinase_N"/>
</dbReference>
<keyword evidence="8 9" id="KW-0131">Cell cycle</keyword>
<dbReference type="PROSITE" id="PS51900">
    <property type="entry name" value="CB"/>
    <property type="match status" value="1"/>
</dbReference>
<comment type="similarity">
    <text evidence="9">Belongs to the 'phage' integrase family. XerC subfamily.</text>
</comment>
<evidence type="ECO:0000256" key="6">
    <source>
        <dbReference type="ARBA" id="ARBA00023125"/>
    </source>
</evidence>
<comment type="subcellular location">
    <subcellularLocation>
        <location evidence="1 9">Cytoplasm</location>
    </subcellularLocation>
</comment>
<feature type="active site" evidence="9">
    <location>
        <position position="181"/>
    </location>
</feature>
<dbReference type="InterPro" id="IPR044068">
    <property type="entry name" value="CB"/>
</dbReference>
<dbReference type="InterPro" id="IPR002104">
    <property type="entry name" value="Integrase_catalytic"/>
</dbReference>
<dbReference type="SUPFAM" id="SSF56349">
    <property type="entry name" value="DNA breaking-rejoining enzymes"/>
    <property type="match status" value="1"/>
</dbReference>
<evidence type="ECO:0000259" key="10">
    <source>
        <dbReference type="PROSITE" id="PS51898"/>
    </source>
</evidence>
<dbReference type="GO" id="GO:0051301">
    <property type="term" value="P:cell division"/>
    <property type="evidence" value="ECO:0007669"/>
    <property type="project" value="UniProtKB-KW"/>
</dbReference>
<dbReference type="RefSeq" id="WP_100349121.1">
    <property type="nucleotide sequence ID" value="NZ_PGTZ01000006.1"/>
</dbReference>
<dbReference type="InterPro" id="IPR050090">
    <property type="entry name" value="Tyrosine_recombinase_XerCD"/>
</dbReference>
<evidence type="ECO:0000313" key="13">
    <source>
        <dbReference type="Proteomes" id="UP000231586"/>
    </source>
</evidence>
<keyword evidence="13" id="KW-1185">Reference proteome</keyword>
<gene>
    <name evidence="9" type="primary">xerC</name>
    <name evidence="12" type="ORF">CLV34_0264</name>
</gene>
<comment type="caution">
    <text evidence="12">The sequence shown here is derived from an EMBL/GenBank/DDBJ whole genome shotgun (WGS) entry which is preliminary data.</text>
</comment>
<evidence type="ECO:0000256" key="9">
    <source>
        <dbReference type="HAMAP-Rule" id="MF_01808"/>
    </source>
</evidence>
<dbReference type="AlphaFoldDB" id="A0A2M8WU48"/>
<evidence type="ECO:0000256" key="1">
    <source>
        <dbReference type="ARBA" id="ARBA00004496"/>
    </source>
</evidence>
<evidence type="ECO:0000256" key="8">
    <source>
        <dbReference type="ARBA" id="ARBA00023306"/>
    </source>
</evidence>
<dbReference type="InterPro" id="IPR023009">
    <property type="entry name" value="Tyrosine_recombinase_XerC/XerD"/>
</dbReference>
<accession>A0A2M8WU48</accession>
<dbReference type="GO" id="GO:0006313">
    <property type="term" value="P:DNA transposition"/>
    <property type="evidence" value="ECO:0007669"/>
    <property type="project" value="UniProtKB-UniRule"/>
</dbReference>
<feature type="active site" evidence="9">
    <location>
        <position position="157"/>
    </location>
</feature>
<keyword evidence="5 9" id="KW-0229">DNA integration</keyword>
<reference evidence="12 13" key="1">
    <citation type="submission" date="2017-11" db="EMBL/GenBank/DDBJ databases">
        <title>Genomic Encyclopedia of Archaeal and Bacterial Type Strains, Phase II (KMG-II): From Individual Species to Whole Genera.</title>
        <authorList>
            <person name="Goeker M."/>
        </authorList>
    </citation>
    <scope>NUCLEOTIDE SEQUENCE [LARGE SCALE GENOMIC DNA]</scope>
    <source>
        <strain evidence="12 13">DSM 22413</strain>
    </source>
</reference>
<dbReference type="GO" id="GO:0009037">
    <property type="term" value="F:tyrosine-based site-specific recombinase activity"/>
    <property type="evidence" value="ECO:0007669"/>
    <property type="project" value="UniProtKB-UniRule"/>
</dbReference>
<sequence length="305" mass="33068">MHGSVDPFDVALGRFTEQLALVRGLSPHTVRAYHDDVRALGDFARRRGAPRPQDVDLDLLRAWLAWQASRGLSRATLARRGASVREFYAWALRDGLVAVDPSTRLQSPRVDRTLPTVLSVDAAQTLVEHAEQEARSGDAADLRAWATVELLYATGVRVGELVSVDVDDVDRGTRTVRVLGKGGKERVVPYGAPADRALTAWLGAGRPALVTERSGAALLLGDRGGRWDQRQARTTVHRLAVSAGVPDLAPHALRHTAATHLLAGGADLRSVQEVLGHTSLATTQRYTHVSADRLRASYLQAFPRA</sequence>
<organism evidence="12 13">
    <name type="scientific">Luteimicrobium subarcticum</name>
    <dbReference type="NCBI Taxonomy" id="620910"/>
    <lineage>
        <taxon>Bacteria</taxon>
        <taxon>Bacillati</taxon>
        <taxon>Actinomycetota</taxon>
        <taxon>Actinomycetes</taxon>
        <taxon>Micrococcales</taxon>
        <taxon>Luteimicrobium</taxon>
    </lineage>
</organism>
<feature type="active site" description="O-(3'-phospho-DNA)-tyrosine intermediate" evidence="9">
    <location>
        <position position="286"/>
    </location>
</feature>
<dbReference type="GO" id="GO:0005737">
    <property type="term" value="C:cytoplasm"/>
    <property type="evidence" value="ECO:0007669"/>
    <property type="project" value="UniProtKB-SubCell"/>
</dbReference>
<dbReference type="PROSITE" id="PS51898">
    <property type="entry name" value="TYR_RECOMBINASE"/>
    <property type="match status" value="1"/>
</dbReference>
<feature type="active site" evidence="9">
    <location>
        <position position="277"/>
    </location>
</feature>
<dbReference type="Gene3D" id="1.10.443.10">
    <property type="entry name" value="Intergrase catalytic core"/>
    <property type="match status" value="1"/>
</dbReference>
<dbReference type="PANTHER" id="PTHR30349">
    <property type="entry name" value="PHAGE INTEGRASE-RELATED"/>
    <property type="match status" value="1"/>
</dbReference>
<keyword evidence="6 9" id="KW-0238">DNA-binding</keyword>
<feature type="domain" description="Tyr recombinase" evidence="10">
    <location>
        <begin position="113"/>
        <end position="299"/>
    </location>
</feature>
<dbReference type="Proteomes" id="UP000231586">
    <property type="component" value="Unassembled WGS sequence"/>
</dbReference>
<evidence type="ECO:0000256" key="3">
    <source>
        <dbReference type="ARBA" id="ARBA00022618"/>
    </source>
</evidence>
<comment type="function">
    <text evidence="9">Site-specific tyrosine recombinase, which acts by catalyzing the cutting and rejoining of the recombining DNA molecules. The XerC-XerD complex is essential to convert dimers of the bacterial chromosome into monomers to permit their segregation at cell division. It also contributes to the segregational stability of plasmids.</text>
</comment>
<dbReference type="PANTHER" id="PTHR30349:SF77">
    <property type="entry name" value="TYROSINE RECOMBINASE XERC"/>
    <property type="match status" value="1"/>
</dbReference>
<evidence type="ECO:0000256" key="2">
    <source>
        <dbReference type="ARBA" id="ARBA00022490"/>
    </source>
</evidence>
<keyword evidence="7 9" id="KW-0233">DNA recombination</keyword>
<dbReference type="HAMAP" id="MF_01808">
    <property type="entry name" value="Recomb_XerC_XerD"/>
    <property type="match status" value="1"/>
</dbReference>
<evidence type="ECO:0000256" key="7">
    <source>
        <dbReference type="ARBA" id="ARBA00023172"/>
    </source>
</evidence>
<comment type="subunit">
    <text evidence="9">Forms a cyclic heterotetrameric complex composed of two molecules of XerC and two molecules of XerD.</text>
</comment>
<dbReference type="GO" id="GO:0003677">
    <property type="term" value="F:DNA binding"/>
    <property type="evidence" value="ECO:0007669"/>
    <property type="project" value="UniProtKB-UniRule"/>
</dbReference>
<dbReference type="InterPro" id="IPR013762">
    <property type="entry name" value="Integrase-like_cat_sf"/>
</dbReference>
<name>A0A2M8WU48_9MICO</name>
<proteinExistence type="inferred from homology"/>
<feature type="active site" evidence="9">
    <location>
        <position position="251"/>
    </location>
</feature>
<dbReference type="Gene3D" id="1.10.150.130">
    <property type="match status" value="1"/>
</dbReference>
<keyword evidence="3 9" id="KW-0132">Cell division</keyword>
<evidence type="ECO:0000259" key="11">
    <source>
        <dbReference type="PROSITE" id="PS51900"/>
    </source>
</evidence>
<evidence type="ECO:0000256" key="4">
    <source>
        <dbReference type="ARBA" id="ARBA00022829"/>
    </source>
</evidence>
<feature type="active site" evidence="9">
    <location>
        <position position="254"/>
    </location>
</feature>
<keyword evidence="4 9" id="KW-0159">Chromosome partition</keyword>
<dbReference type="InterPro" id="IPR004107">
    <property type="entry name" value="Integrase_SAM-like_N"/>
</dbReference>
<feature type="domain" description="Core-binding (CB)" evidence="11">
    <location>
        <begin position="6"/>
        <end position="92"/>
    </location>
</feature>
<dbReference type="EMBL" id="PGTZ01000006">
    <property type="protein sequence ID" value="PJI94428.1"/>
    <property type="molecule type" value="Genomic_DNA"/>
</dbReference>
<dbReference type="Pfam" id="PF02899">
    <property type="entry name" value="Phage_int_SAM_1"/>
    <property type="match status" value="1"/>
</dbReference>
<dbReference type="InterPro" id="IPR011010">
    <property type="entry name" value="DNA_brk_join_enz"/>
</dbReference>
<evidence type="ECO:0000256" key="5">
    <source>
        <dbReference type="ARBA" id="ARBA00022908"/>
    </source>
</evidence>
<keyword evidence="2 9" id="KW-0963">Cytoplasm</keyword>